<sequence length="636" mass="74253">MNSTVTPLVRFLFCGALIFCACRNEENTSKMQKKNMHRSNPEKDYLEAVIAMDTLSTETYKRVIDKHDSLFKIYNNPVDPYLHYFKGRKYLLEKKRDSAIAEYQKMKSKRLNDTIELLKTYSILSQSFGDGLLVESGVMEKIISAMEVAERTHSPITYRFYDLLAKAYFQNQNEKASFKYSGLYYENHPYKTHSVVKQRYYDISFLLASRLGDDQKMKFYNSKARELAVKIGDSLAIARSYDNESQIYARQNQNEKSLQYSRLYFNYLKKHNNLNDIAFNNLATSFIRNKQPDSAIKYYREGIELEKKNLFKKRKGLYYNGLKDAYVLKGDFARAMEAADSAYTIELRNFQAIEAVKIAELQEKYETEKKDQSIQELNERNKLNEAAIKQQRWTLVLLTLIFLSIFLFFYILYNQQRLKQKNRLLKSENQRLNIEQKLLQTQLNPHFIFNAIANLQSLIASGHVEEPVCYLNSFSSLLRGVLEQNRKDFIELSEELNSLNNYIRLQQMRYVGVFDYQIIVDEGLNLEHILIPPMLIQPFVENAIEHGFRLISHKGMLNISFNKVNEMLFISVDDNGSGLRSNDVNKQKKQSLAQVILRERLALLFSSHEQSAKFTVNDKKEGHGVIAEITIPLIEE</sequence>
<keyword evidence="3" id="KW-1133">Transmembrane helix</keyword>
<evidence type="ECO:0000256" key="2">
    <source>
        <dbReference type="SAM" id="Coils"/>
    </source>
</evidence>
<keyword evidence="3" id="KW-0812">Transmembrane</keyword>
<comment type="caution">
    <text evidence="5">The sequence shown here is derived from an EMBL/GenBank/DDBJ whole genome shotgun (WGS) entry which is preliminary data.</text>
</comment>
<dbReference type="SMART" id="SM00028">
    <property type="entry name" value="TPR"/>
    <property type="match status" value="3"/>
</dbReference>
<dbReference type="Gene3D" id="3.30.565.10">
    <property type="entry name" value="Histidine kinase-like ATPase, C-terminal domain"/>
    <property type="match status" value="1"/>
</dbReference>
<name>A0ABU8NML6_9SPHI</name>
<dbReference type="InterPro" id="IPR010559">
    <property type="entry name" value="Sig_transdc_His_kin_internal"/>
</dbReference>
<keyword evidence="1" id="KW-0802">TPR repeat</keyword>
<gene>
    <name evidence="5" type="ORF">WAE58_13290</name>
</gene>
<reference evidence="5 6" key="1">
    <citation type="submission" date="2024-03" db="EMBL/GenBank/DDBJ databases">
        <title>Sequence of Lycoming College Course Isolates.</title>
        <authorList>
            <person name="Plotts O."/>
            <person name="Newman J."/>
        </authorList>
    </citation>
    <scope>NUCLEOTIDE SEQUENCE [LARGE SCALE GENOMIC DNA]</scope>
    <source>
        <strain evidence="5 6">CJB-3</strain>
    </source>
</reference>
<feature type="repeat" description="TPR" evidence="1">
    <location>
        <begin position="276"/>
        <end position="309"/>
    </location>
</feature>
<dbReference type="InterPro" id="IPR050640">
    <property type="entry name" value="Bact_2-comp_sensor_kinase"/>
</dbReference>
<evidence type="ECO:0000256" key="1">
    <source>
        <dbReference type="PROSITE-ProRule" id="PRU00339"/>
    </source>
</evidence>
<keyword evidence="3" id="KW-0472">Membrane</keyword>
<dbReference type="InterPro" id="IPR019734">
    <property type="entry name" value="TPR_rpt"/>
</dbReference>
<dbReference type="PANTHER" id="PTHR34220:SF7">
    <property type="entry name" value="SENSOR HISTIDINE KINASE YPDA"/>
    <property type="match status" value="1"/>
</dbReference>
<feature type="coiled-coil region" evidence="2">
    <location>
        <begin position="415"/>
        <end position="442"/>
    </location>
</feature>
<organism evidence="5 6">
    <name type="scientific">Pedobacter panaciterrae</name>
    <dbReference type="NCBI Taxonomy" id="363849"/>
    <lineage>
        <taxon>Bacteria</taxon>
        <taxon>Pseudomonadati</taxon>
        <taxon>Bacteroidota</taxon>
        <taxon>Sphingobacteriia</taxon>
        <taxon>Sphingobacteriales</taxon>
        <taxon>Sphingobacteriaceae</taxon>
        <taxon>Pedobacter</taxon>
    </lineage>
</organism>
<dbReference type="GO" id="GO:0016301">
    <property type="term" value="F:kinase activity"/>
    <property type="evidence" value="ECO:0007669"/>
    <property type="project" value="UniProtKB-KW"/>
</dbReference>
<dbReference type="InterPro" id="IPR036890">
    <property type="entry name" value="HATPase_C_sf"/>
</dbReference>
<dbReference type="PROSITE" id="PS50005">
    <property type="entry name" value="TPR"/>
    <property type="match status" value="1"/>
</dbReference>
<dbReference type="InterPro" id="IPR011990">
    <property type="entry name" value="TPR-like_helical_dom_sf"/>
</dbReference>
<dbReference type="RefSeq" id="WP_337716653.1">
    <property type="nucleotide sequence ID" value="NZ_JBBEUB010000004.1"/>
</dbReference>
<feature type="transmembrane region" description="Helical" evidence="3">
    <location>
        <begin position="393"/>
        <end position="413"/>
    </location>
</feature>
<keyword evidence="5" id="KW-0418">Kinase</keyword>
<dbReference type="Pfam" id="PF06580">
    <property type="entry name" value="His_kinase"/>
    <property type="match status" value="1"/>
</dbReference>
<dbReference type="SUPFAM" id="SSF55874">
    <property type="entry name" value="ATPase domain of HSP90 chaperone/DNA topoisomerase II/histidine kinase"/>
    <property type="match status" value="1"/>
</dbReference>
<keyword evidence="6" id="KW-1185">Reference proteome</keyword>
<keyword evidence="2" id="KW-0175">Coiled coil</keyword>
<dbReference type="Gene3D" id="1.25.40.10">
    <property type="entry name" value="Tetratricopeptide repeat domain"/>
    <property type="match status" value="1"/>
</dbReference>
<keyword evidence="5" id="KW-0808">Transferase</keyword>
<protein>
    <submittedName>
        <fullName evidence="5">Histidine kinase</fullName>
    </submittedName>
</protein>
<accession>A0ABU8NML6</accession>
<evidence type="ECO:0000259" key="4">
    <source>
        <dbReference type="Pfam" id="PF06580"/>
    </source>
</evidence>
<dbReference type="SUPFAM" id="SSF48452">
    <property type="entry name" value="TPR-like"/>
    <property type="match status" value="1"/>
</dbReference>
<dbReference type="PANTHER" id="PTHR34220">
    <property type="entry name" value="SENSOR HISTIDINE KINASE YPDA"/>
    <property type="match status" value="1"/>
</dbReference>
<feature type="domain" description="Signal transduction histidine kinase internal region" evidence="4">
    <location>
        <begin position="435"/>
        <end position="510"/>
    </location>
</feature>
<dbReference type="EMBL" id="JBBEUB010000004">
    <property type="protein sequence ID" value="MEJ2903411.1"/>
    <property type="molecule type" value="Genomic_DNA"/>
</dbReference>
<proteinExistence type="predicted"/>
<evidence type="ECO:0000313" key="5">
    <source>
        <dbReference type="EMBL" id="MEJ2903411.1"/>
    </source>
</evidence>
<dbReference type="Proteomes" id="UP001378956">
    <property type="component" value="Unassembled WGS sequence"/>
</dbReference>
<evidence type="ECO:0000256" key="3">
    <source>
        <dbReference type="SAM" id="Phobius"/>
    </source>
</evidence>
<evidence type="ECO:0000313" key="6">
    <source>
        <dbReference type="Proteomes" id="UP001378956"/>
    </source>
</evidence>